<evidence type="ECO:0000313" key="2">
    <source>
        <dbReference type="Proteomes" id="UP000011529"/>
    </source>
</evidence>
<protein>
    <submittedName>
        <fullName evidence="1">Uncharacterized protein</fullName>
    </submittedName>
</protein>
<comment type="caution">
    <text evidence="1">The sequence shown here is derived from an EMBL/GenBank/DDBJ whole genome shotgun (WGS) entry which is preliminary data.</text>
</comment>
<accession>M2B1I3</accession>
<evidence type="ECO:0000313" key="1">
    <source>
        <dbReference type="EMBL" id="EMB15628.1"/>
    </source>
</evidence>
<keyword evidence="2" id="KW-1185">Reference proteome</keyword>
<dbReference type="Proteomes" id="UP000011529">
    <property type="component" value="Unassembled WGS sequence"/>
</dbReference>
<sequence>MVGSTRSQYLLAYRPRIEFFFALGIVPFPITSNRINQDQVFQACYR</sequence>
<reference evidence="1" key="1">
    <citation type="submission" date="2012-11" db="EMBL/GenBank/DDBJ databases">
        <title>Permanent draft genomes of Rhodopirellula europaea strain SH398 and 6C.</title>
        <authorList>
            <person name="Richter M."/>
            <person name="Richter-Heitmann T."/>
            <person name="Frank C."/>
            <person name="Harder J."/>
            <person name="Glockner F.O."/>
        </authorList>
    </citation>
    <scope>NUCLEOTIDE SEQUENCE</scope>
    <source>
        <strain evidence="1">6C</strain>
    </source>
</reference>
<proteinExistence type="predicted"/>
<gene>
    <name evidence="1" type="ORF">RE6C_03717</name>
</gene>
<dbReference type="AlphaFoldDB" id="M2B1I3"/>
<name>M2B1I3_9BACT</name>
<dbReference type="EMBL" id="ANMO01000168">
    <property type="protein sequence ID" value="EMB15628.1"/>
    <property type="molecule type" value="Genomic_DNA"/>
</dbReference>
<organism evidence="1 2">
    <name type="scientific">Rhodopirellula europaea 6C</name>
    <dbReference type="NCBI Taxonomy" id="1263867"/>
    <lineage>
        <taxon>Bacteria</taxon>
        <taxon>Pseudomonadati</taxon>
        <taxon>Planctomycetota</taxon>
        <taxon>Planctomycetia</taxon>
        <taxon>Pirellulales</taxon>
        <taxon>Pirellulaceae</taxon>
        <taxon>Rhodopirellula</taxon>
    </lineage>
</organism>
<reference evidence="1" key="2">
    <citation type="journal article" date="2013" name="Mar. Genomics">
        <title>Expression of sulfatases in Rhodopirellula baltica and the diversity of sulfatases in the genus Rhodopirellula.</title>
        <authorList>
            <person name="Wegner C.E."/>
            <person name="Richter-Heitmann T."/>
            <person name="Klindworth A."/>
            <person name="Klockow C."/>
            <person name="Richter M."/>
            <person name="Achstetter T."/>
            <person name="Glockner F.O."/>
            <person name="Harder J."/>
        </authorList>
    </citation>
    <scope>NUCLEOTIDE SEQUENCE [LARGE SCALE GENOMIC DNA]</scope>
    <source>
        <strain evidence="1">6C</strain>
    </source>
</reference>